<organism evidence="1 2">
    <name type="scientific">Croceicoccus pelagius</name>
    <dbReference type="NCBI Taxonomy" id="1703341"/>
    <lineage>
        <taxon>Bacteria</taxon>
        <taxon>Pseudomonadati</taxon>
        <taxon>Pseudomonadota</taxon>
        <taxon>Alphaproteobacteria</taxon>
        <taxon>Sphingomonadales</taxon>
        <taxon>Erythrobacteraceae</taxon>
        <taxon>Croceicoccus</taxon>
    </lineage>
</organism>
<dbReference type="InterPro" id="IPR039535">
    <property type="entry name" value="ASST-like"/>
</dbReference>
<gene>
    <name evidence="1" type="ORF">GCM10010989_24790</name>
</gene>
<evidence type="ECO:0000313" key="1">
    <source>
        <dbReference type="EMBL" id="GGD49545.1"/>
    </source>
</evidence>
<accession>A0A917DMG5</accession>
<dbReference type="SUPFAM" id="SSF63829">
    <property type="entry name" value="Calcium-dependent phosphotriesterase"/>
    <property type="match status" value="1"/>
</dbReference>
<dbReference type="Pfam" id="PF14269">
    <property type="entry name" value="Arylsulfotran_2"/>
    <property type="match status" value="1"/>
</dbReference>
<evidence type="ECO:0008006" key="3">
    <source>
        <dbReference type="Google" id="ProtNLM"/>
    </source>
</evidence>
<comment type="caution">
    <text evidence="1">The sequence shown here is derived from an EMBL/GenBank/DDBJ whole genome shotgun (WGS) entry which is preliminary data.</text>
</comment>
<reference evidence="1 2" key="1">
    <citation type="journal article" date="2014" name="Int. J. Syst. Evol. Microbiol.">
        <title>Complete genome sequence of Corynebacterium casei LMG S-19264T (=DSM 44701T), isolated from a smear-ripened cheese.</title>
        <authorList>
            <consortium name="US DOE Joint Genome Institute (JGI-PGF)"/>
            <person name="Walter F."/>
            <person name="Albersmeier A."/>
            <person name="Kalinowski J."/>
            <person name="Ruckert C."/>
        </authorList>
    </citation>
    <scope>NUCLEOTIDE SEQUENCE [LARGE SCALE GENOMIC DNA]</scope>
    <source>
        <strain evidence="1 2">CGMCC 1.15358</strain>
    </source>
</reference>
<dbReference type="EMBL" id="BMIO01000007">
    <property type="protein sequence ID" value="GGD49545.1"/>
    <property type="molecule type" value="Genomic_DNA"/>
</dbReference>
<proteinExistence type="predicted"/>
<dbReference type="Proteomes" id="UP000598997">
    <property type="component" value="Unassembled WGS sequence"/>
</dbReference>
<dbReference type="InterPro" id="IPR053143">
    <property type="entry name" value="Arylsulfate_ST"/>
</dbReference>
<sequence>MGKAEENGDRIGRIMLFAAGFTLAGLAGALGMSPFNELASGARATVGLIREVSSDRPTMLMPIAYPGEQLVTNHKEAMQPGLTLIQGIMPGGNQVRLISADGRELHRWRADFFKIWPDAPEVFGRDPIPATENHYFIQGMHPFADGSLLVSFGQLGTAKLDRCSNLVWRTDRQTHHSITATKDGKFWIPGAISVFDTSEDLFPAGLNAEKLHAMAGDNLSKAFNNSVLLVNAEGIVERELSVLRAVKEAGLENALYTSLQEVPQDPIHLNDIEIVTEPLAAKIEGVEAGDLLLSIREMNMLAIVDDETGELKWEKQGPWLRQHDLDIAPDGKIEIFNNRSKIIGDWVKGSQILAFDPATGKVDVLYPVGSKDNFYTYIMGAHQALPNGNRMITESTAGRVFEVTPAGEIVWDYRLPYDGEVASLFSYAIRVPEDFYQGEDLSCPSRT</sequence>
<dbReference type="AlphaFoldDB" id="A0A917DMG5"/>
<dbReference type="OrthoDB" id="264813at2"/>
<protein>
    <recommendedName>
        <fullName evidence="3">Arylsulfotransferase (ASST)</fullName>
    </recommendedName>
</protein>
<dbReference type="PANTHER" id="PTHR35340:SF5">
    <property type="entry name" value="ASST-DOMAIN-CONTAINING PROTEIN"/>
    <property type="match status" value="1"/>
</dbReference>
<keyword evidence="2" id="KW-1185">Reference proteome</keyword>
<dbReference type="RefSeq" id="WP_066764065.1">
    <property type="nucleotide sequence ID" value="NZ_BMIO01000007.1"/>
</dbReference>
<name>A0A917DMG5_9SPHN</name>
<evidence type="ECO:0000313" key="2">
    <source>
        <dbReference type="Proteomes" id="UP000598997"/>
    </source>
</evidence>
<dbReference type="PANTHER" id="PTHR35340">
    <property type="entry name" value="PQQ ENZYME REPEAT PROTEIN-RELATED"/>
    <property type="match status" value="1"/>
</dbReference>